<reference evidence="1 2" key="1">
    <citation type="journal article" date="2020" name="ISME J.">
        <title>Uncovering the hidden diversity of litter-decomposition mechanisms in mushroom-forming fungi.</title>
        <authorList>
            <person name="Floudas D."/>
            <person name="Bentzer J."/>
            <person name="Ahren D."/>
            <person name="Johansson T."/>
            <person name="Persson P."/>
            <person name="Tunlid A."/>
        </authorList>
    </citation>
    <scope>NUCLEOTIDE SEQUENCE [LARGE SCALE GENOMIC DNA]</scope>
    <source>
        <strain evidence="1 2">CBS 175.51</strain>
    </source>
</reference>
<dbReference type="OrthoDB" id="2788229at2759"/>
<evidence type="ECO:0000313" key="1">
    <source>
        <dbReference type="EMBL" id="KAF5323958.1"/>
    </source>
</evidence>
<dbReference type="AlphaFoldDB" id="A0A8H5BIZ5"/>
<organism evidence="1 2">
    <name type="scientific">Ephemerocybe angulata</name>
    <dbReference type="NCBI Taxonomy" id="980116"/>
    <lineage>
        <taxon>Eukaryota</taxon>
        <taxon>Fungi</taxon>
        <taxon>Dikarya</taxon>
        <taxon>Basidiomycota</taxon>
        <taxon>Agaricomycotina</taxon>
        <taxon>Agaricomycetes</taxon>
        <taxon>Agaricomycetidae</taxon>
        <taxon>Agaricales</taxon>
        <taxon>Agaricineae</taxon>
        <taxon>Psathyrellaceae</taxon>
        <taxon>Ephemerocybe</taxon>
    </lineage>
</organism>
<dbReference type="EMBL" id="JAACJK010000165">
    <property type="protein sequence ID" value="KAF5323958.1"/>
    <property type="molecule type" value="Genomic_DNA"/>
</dbReference>
<gene>
    <name evidence="1" type="ORF">D9611_008224</name>
</gene>
<dbReference type="Proteomes" id="UP000541558">
    <property type="component" value="Unassembled WGS sequence"/>
</dbReference>
<protein>
    <recommendedName>
        <fullName evidence="3">F-box domain-containing protein</fullName>
    </recommendedName>
</protein>
<evidence type="ECO:0000313" key="2">
    <source>
        <dbReference type="Proteomes" id="UP000541558"/>
    </source>
</evidence>
<proteinExistence type="predicted"/>
<sequence length="452" mass="51762">MIMSMGSLPQEILDKITDAAADESLKSLKRLSATSKCFLQRCRFHLFGHFVIFYQLSDKAQRMLEGNPSLFSNVRSLRIWVRESPIAEISENEREQISRVLDKLTNLETLWLNDQGSPYLHHDPEAQPIYLSHCKHAFARLFARPKLINIQIRAFENFKFPIHLLHSAHALKSLSVQERMAFSEDPDEDLKPKSPWHLTSLEARNEGLTEIHHLLKSCPSSIYANLVNLQFTINTVQAHRNSMQIINNAAEYSALEMLDLYYASRAEVHRCYDELITSGLTIPSFPFLHYMKLWIDLDDHHPSFLVPDLAANMIARMLCTNAQPLLAVADAIFAWKTPPIGPDFDREQAFIDAKRGWDRIDDTFSDATRFPKLCAIGMTPNYDFPYPTSYRLSNKDRKIIWSGTKAATMAAFSRTRAREGMIFGVGIGSPFAEVESRILSERHEAHYACWDV</sequence>
<comment type="caution">
    <text evidence="1">The sequence shown here is derived from an EMBL/GenBank/DDBJ whole genome shotgun (WGS) entry which is preliminary data.</text>
</comment>
<evidence type="ECO:0008006" key="3">
    <source>
        <dbReference type="Google" id="ProtNLM"/>
    </source>
</evidence>
<name>A0A8H5BIZ5_9AGAR</name>
<accession>A0A8H5BIZ5</accession>
<keyword evidence="2" id="KW-1185">Reference proteome</keyword>